<evidence type="ECO:0000313" key="1">
    <source>
        <dbReference type="EMBL" id="CAI9764509.1"/>
    </source>
</evidence>
<dbReference type="Proteomes" id="UP000834106">
    <property type="component" value="Chromosome 7"/>
</dbReference>
<dbReference type="EMBL" id="OU503042">
    <property type="protein sequence ID" value="CAI9764509.1"/>
    <property type="molecule type" value="Genomic_DNA"/>
</dbReference>
<organism evidence="1 2">
    <name type="scientific">Fraxinus pennsylvanica</name>
    <dbReference type="NCBI Taxonomy" id="56036"/>
    <lineage>
        <taxon>Eukaryota</taxon>
        <taxon>Viridiplantae</taxon>
        <taxon>Streptophyta</taxon>
        <taxon>Embryophyta</taxon>
        <taxon>Tracheophyta</taxon>
        <taxon>Spermatophyta</taxon>
        <taxon>Magnoliopsida</taxon>
        <taxon>eudicotyledons</taxon>
        <taxon>Gunneridae</taxon>
        <taxon>Pentapetalae</taxon>
        <taxon>asterids</taxon>
        <taxon>lamiids</taxon>
        <taxon>Lamiales</taxon>
        <taxon>Oleaceae</taxon>
        <taxon>Oleeae</taxon>
        <taxon>Fraxinus</taxon>
    </lineage>
</organism>
<accession>A0AAD1Z844</accession>
<proteinExistence type="predicted"/>
<name>A0AAD1Z844_9LAMI</name>
<evidence type="ECO:0000313" key="2">
    <source>
        <dbReference type="Proteomes" id="UP000834106"/>
    </source>
</evidence>
<evidence type="ECO:0008006" key="3">
    <source>
        <dbReference type="Google" id="ProtNLM"/>
    </source>
</evidence>
<keyword evidence="2" id="KW-1185">Reference proteome</keyword>
<reference evidence="1" key="1">
    <citation type="submission" date="2023-05" db="EMBL/GenBank/DDBJ databases">
        <authorList>
            <person name="Huff M."/>
        </authorList>
    </citation>
    <scope>NUCLEOTIDE SEQUENCE</scope>
</reference>
<sequence>MSRPRLGLDIRLEPSPTARILDSLAQMLGPPIRQQQNLDDGSHARRQALMLLQFIGPDQPPRPVSPHENMNSNELIQQLTQNNRPPWPPQAPDSAMEALPVVALMADHLANDSQCPICKDEFEVGTEIVEITSCGASLRACSLLYISMDYA</sequence>
<dbReference type="AlphaFoldDB" id="A0AAD1Z844"/>
<protein>
    <recommendedName>
        <fullName evidence="3">RING-type domain-containing protein</fullName>
    </recommendedName>
</protein>
<gene>
    <name evidence="1" type="ORF">FPE_LOCUS11939</name>
</gene>